<name>A0A1G5JNI1_9BACL</name>
<dbReference type="RefSeq" id="WP_090922169.1">
    <property type="nucleotide sequence ID" value="NZ_FMVM01000011.1"/>
</dbReference>
<dbReference type="Pfam" id="PF21621">
    <property type="entry name" value="MPI_cupin_dom"/>
    <property type="match status" value="1"/>
</dbReference>
<comment type="cofactor">
    <cofactor evidence="4">
        <name>Zn(2+)</name>
        <dbReference type="ChEBI" id="CHEBI:29105"/>
    </cofactor>
    <text evidence="4">Binds 1 zinc ion per subunit.</text>
</comment>
<keyword evidence="3 8" id="KW-0413">Isomerase</keyword>
<dbReference type="InterPro" id="IPR049071">
    <property type="entry name" value="MPI_cupin_dom"/>
</dbReference>
<dbReference type="EC" id="5.3.1.8" evidence="3"/>
<dbReference type="EMBL" id="FMVM01000011">
    <property type="protein sequence ID" value="SCY89933.1"/>
    <property type="molecule type" value="Genomic_DNA"/>
</dbReference>
<evidence type="ECO:0000256" key="2">
    <source>
        <dbReference type="ARBA" id="ARBA00022833"/>
    </source>
</evidence>
<keyword evidence="2 3" id="KW-0862">Zinc</keyword>
<feature type="binding site" evidence="4">
    <location>
        <position position="103"/>
    </location>
    <ligand>
        <name>Zn(2+)</name>
        <dbReference type="ChEBI" id="CHEBI:29105"/>
    </ligand>
</feature>
<sequence>MSTPYPLQFQPEFKERVWGGRALEQFGLTPPEGHIGEGWMIADHANGTTKVINGPLAGKGLDEVREQLGTSWLGTKGVSEKGGRFPLLIKLLDCNDDLSVQVHPTDDYKALPPGELGKTEMWYVLDAKPGAHIIYGLNEGVDREGLRKALENGTVMDTLRQIPVEAGDTFFIPAGTVHALCAGVVVAEIQQNSDTTYRIYDYNRPGLDGKPRELHVEDSLNVTAYEGAGATTMKTSNTVPGEWLQLASCPYFVVEKGVVTERWDLSTTLDSFTILVVCEGEGALEWSGSEEGEQLTLKAGQCYLLPANLGNYTLSGNTTVLRSYLP</sequence>
<protein>
    <recommendedName>
        <fullName evidence="3">Mannose-6-phosphate isomerase</fullName>
        <ecNumber evidence="3">5.3.1.8</ecNumber>
    </recommendedName>
</protein>
<dbReference type="PANTHER" id="PTHR42742:SF3">
    <property type="entry name" value="FRUCTOKINASE"/>
    <property type="match status" value="1"/>
</dbReference>
<feature type="binding site" evidence="4">
    <location>
        <position position="178"/>
    </location>
    <ligand>
        <name>Zn(2+)</name>
        <dbReference type="ChEBI" id="CHEBI:29105"/>
    </ligand>
</feature>
<dbReference type="GO" id="GO:0004476">
    <property type="term" value="F:mannose-6-phosphate isomerase activity"/>
    <property type="evidence" value="ECO:0007669"/>
    <property type="project" value="UniProtKB-UniRule"/>
</dbReference>
<evidence type="ECO:0000313" key="9">
    <source>
        <dbReference type="Proteomes" id="UP000198538"/>
    </source>
</evidence>
<evidence type="ECO:0000313" key="8">
    <source>
        <dbReference type="EMBL" id="SCY89933.1"/>
    </source>
</evidence>
<evidence type="ECO:0000259" key="6">
    <source>
        <dbReference type="Pfam" id="PF20511"/>
    </source>
</evidence>
<dbReference type="STRING" id="582692.SAMN05720606_111214"/>
<organism evidence="8 9">
    <name type="scientific">Paenibacillus polysaccharolyticus</name>
    <dbReference type="NCBI Taxonomy" id="582692"/>
    <lineage>
        <taxon>Bacteria</taxon>
        <taxon>Bacillati</taxon>
        <taxon>Bacillota</taxon>
        <taxon>Bacilli</taxon>
        <taxon>Bacillales</taxon>
        <taxon>Paenibacillaceae</taxon>
        <taxon>Paenibacillus</taxon>
    </lineage>
</organism>
<dbReference type="GO" id="GO:0008270">
    <property type="term" value="F:zinc ion binding"/>
    <property type="evidence" value="ECO:0007669"/>
    <property type="project" value="UniProtKB-UniRule"/>
</dbReference>
<dbReference type="InterPro" id="IPR014628">
    <property type="entry name" value="Man6P_isomerase_Firm_short"/>
</dbReference>
<dbReference type="InterPro" id="IPR046457">
    <property type="entry name" value="PMI_typeI_cat"/>
</dbReference>
<feature type="binding site" evidence="4">
    <location>
        <position position="120"/>
    </location>
    <ligand>
        <name>Zn(2+)</name>
        <dbReference type="ChEBI" id="CHEBI:29105"/>
    </ligand>
</feature>
<dbReference type="AlphaFoldDB" id="A0A1G5JNI1"/>
<dbReference type="SUPFAM" id="SSF51182">
    <property type="entry name" value="RmlC-like cupins"/>
    <property type="match status" value="1"/>
</dbReference>
<gene>
    <name evidence="8" type="ORF">SAMN05720606_111214</name>
</gene>
<keyword evidence="1 3" id="KW-0479">Metal-binding</keyword>
<keyword evidence="9" id="KW-1185">Reference proteome</keyword>
<evidence type="ECO:0000256" key="4">
    <source>
        <dbReference type="PIRSR" id="PIRSR036894-1"/>
    </source>
</evidence>
<reference evidence="9" key="1">
    <citation type="submission" date="2016-10" db="EMBL/GenBank/DDBJ databases">
        <authorList>
            <person name="Varghese N."/>
            <person name="Submissions S."/>
        </authorList>
    </citation>
    <scope>NUCLEOTIDE SEQUENCE [LARGE SCALE GENOMIC DNA]</scope>
    <source>
        <strain evidence="9">BL9</strain>
    </source>
</reference>
<accession>A0A1G5JNI1</accession>
<dbReference type="InterPro" id="IPR051804">
    <property type="entry name" value="Carb_Metab_Reg_Kinase/Isom"/>
</dbReference>
<comment type="similarity">
    <text evidence="3">Belongs to the mannose-6-phosphate isomerase type 1 family.</text>
</comment>
<feature type="domain" description="Phosphomannose isomerase type I catalytic" evidence="6">
    <location>
        <begin position="8"/>
        <end position="107"/>
    </location>
</feature>
<feature type="active site" evidence="5">
    <location>
        <position position="198"/>
    </location>
</feature>
<dbReference type="PIRSF" id="PIRSF036894">
    <property type="entry name" value="PMI_Firm_short"/>
    <property type="match status" value="1"/>
</dbReference>
<evidence type="ECO:0000256" key="3">
    <source>
        <dbReference type="PIRNR" id="PIRNR036894"/>
    </source>
</evidence>
<feature type="domain" description="Mannose-6-phosphate isomerase cupin" evidence="7">
    <location>
        <begin position="247"/>
        <end position="324"/>
    </location>
</feature>
<evidence type="ECO:0000256" key="5">
    <source>
        <dbReference type="PIRSR" id="PIRSR036894-2"/>
    </source>
</evidence>
<proteinExistence type="inferred from homology"/>
<dbReference type="Gene3D" id="2.60.120.10">
    <property type="entry name" value="Jelly Rolls"/>
    <property type="match status" value="2"/>
</dbReference>
<dbReference type="InterPro" id="IPR014710">
    <property type="entry name" value="RmlC-like_jellyroll"/>
</dbReference>
<evidence type="ECO:0000256" key="1">
    <source>
        <dbReference type="ARBA" id="ARBA00022723"/>
    </source>
</evidence>
<dbReference type="GO" id="GO:0005975">
    <property type="term" value="P:carbohydrate metabolic process"/>
    <property type="evidence" value="ECO:0007669"/>
    <property type="project" value="UniProtKB-UniRule"/>
</dbReference>
<evidence type="ECO:0000259" key="7">
    <source>
        <dbReference type="Pfam" id="PF21621"/>
    </source>
</evidence>
<dbReference type="CDD" id="cd07010">
    <property type="entry name" value="cupin_PMI_type_I_N_bac"/>
    <property type="match status" value="1"/>
</dbReference>
<dbReference type="InterPro" id="IPR011051">
    <property type="entry name" value="RmlC_Cupin_sf"/>
</dbReference>
<comment type="catalytic activity">
    <reaction evidence="3">
        <text>D-mannose 6-phosphate = D-fructose 6-phosphate</text>
        <dbReference type="Rhea" id="RHEA:12356"/>
        <dbReference type="ChEBI" id="CHEBI:58735"/>
        <dbReference type="ChEBI" id="CHEBI:61527"/>
        <dbReference type="EC" id="5.3.1.8"/>
    </reaction>
</comment>
<dbReference type="PANTHER" id="PTHR42742">
    <property type="entry name" value="TRANSCRIPTIONAL REPRESSOR MPRA"/>
    <property type="match status" value="1"/>
</dbReference>
<dbReference type="Proteomes" id="UP000198538">
    <property type="component" value="Unassembled WGS sequence"/>
</dbReference>
<dbReference type="Pfam" id="PF20511">
    <property type="entry name" value="PMI_typeI_cat"/>
    <property type="match status" value="1"/>
</dbReference>